<name>A0ABN9GYV9_9NEOB</name>
<organism evidence="1 2">
    <name type="scientific">Staurois parvus</name>
    <dbReference type="NCBI Taxonomy" id="386267"/>
    <lineage>
        <taxon>Eukaryota</taxon>
        <taxon>Metazoa</taxon>
        <taxon>Chordata</taxon>
        <taxon>Craniata</taxon>
        <taxon>Vertebrata</taxon>
        <taxon>Euteleostomi</taxon>
        <taxon>Amphibia</taxon>
        <taxon>Batrachia</taxon>
        <taxon>Anura</taxon>
        <taxon>Neobatrachia</taxon>
        <taxon>Ranoidea</taxon>
        <taxon>Ranidae</taxon>
        <taxon>Staurois</taxon>
    </lineage>
</organism>
<sequence>MWHWHKALMDTDRWLCWGYTDHQGMMITVTLRRASNRHSSEGTCTLIIRGLMISVP</sequence>
<dbReference type="Proteomes" id="UP001162483">
    <property type="component" value="Unassembled WGS sequence"/>
</dbReference>
<proteinExistence type="predicted"/>
<evidence type="ECO:0000313" key="1">
    <source>
        <dbReference type="EMBL" id="CAI9613731.1"/>
    </source>
</evidence>
<accession>A0ABN9GYV9</accession>
<dbReference type="EMBL" id="CATNWA010019535">
    <property type="protein sequence ID" value="CAI9613731.1"/>
    <property type="molecule type" value="Genomic_DNA"/>
</dbReference>
<reference evidence="1" key="1">
    <citation type="submission" date="2023-05" db="EMBL/GenBank/DDBJ databases">
        <authorList>
            <person name="Stuckert A."/>
        </authorList>
    </citation>
    <scope>NUCLEOTIDE SEQUENCE</scope>
</reference>
<keyword evidence="2" id="KW-1185">Reference proteome</keyword>
<comment type="caution">
    <text evidence="1">The sequence shown here is derived from an EMBL/GenBank/DDBJ whole genome shotgun (WGS) entry which is preliminary data.</text>
</comment>
<protein>
    <submittedName>
        <fullName evidence="1">Uncharacterized protein</fullName>
    </submittedName>
</protein>
<evidence type="ECO:0000313" key="2">
    <source>
        <dbReference type="Proteomes" id="UP001162483"/>
    </source>
</evidence>
<gene>
    <name evidence="1" type="ORF">SPARVUS_LOCUS14930978</name>
</gene>